<dbReference type="Pfam" id="PF18372">
    <property type="entry name" value="I-EGF_1"/>
    <property type="match status" value="1"/>
</dbReference>
<feature type="domain" description="C-type lectin" evidence="22">
    <location>
        <begin position="2607"/>
        <end position="2731"/>
    </location>
</feature>
<sequence length="3983" mass="445492">MVSEDAPEGSCSAGSAVTCDQCLRLSPHCAWCTQENFTDWFSVGERCDTLEILVEKGCAASLLEFPVSNGQILRDRPLGKKTGSANSTQISPQKMALKLRAGSQLTFQVRIQHTEDYPVDMYYLMDLSASMIDDLETIKDLGSSLSREMADLTSKFRMGFGSFVEKPVLPFIRITEEELANPCSGVGSTCLPAFGYKHVLSLTSSTDKFNAIITKQRVSANIDVPECGFDAVMQAAVCGDKIGWRNDSMRLLVFVSDADSHFGMDSKMAGIVIPNDGQCHLDVNNEYSMSTVQEYPTLGQLIDKVVENNVLLIFAVTEKQIHNYKNYANLIPGATVGVLATDSRNILELIVTAYKEMRSEIELEVLGDTEELQMSFTAICPNGTVLPDQKRCSNIKPGETVVFNVSVELPGCLSGVRHFSLKPVGLQDSLEVELESLCSCDCRQPPEANSSQCAAGQGAFHCGVCVCQPGFLGAQCECNEDSALLSNCLASNESGICSGQGQCYCGQCVCHASSFGSIYGPYCECDDYSCVRFRGELCGGHGACDCGECHCQSGWTGEYCNCSTSTEACVSEDGAVCGGRGKCECGHCVCTVPGASGDKCEKCPTCGDACSSARTCVECHLQDKDEAESCEQTCSVPKISINTTGDYDKGSSMPCALMTENECWISFNVVDSETGTTAYNLQMYGCPEPPNIPMIILGVSLSVVCIGLILLGVWKVLVSVHDRKEVAKFEAERAKAKWQSEQDDDGDDELLDRAQLRDFYKKGVFILECEPLKRCVTVDRSNLVLEDCGRPTRRMLWKWVSQHRLFNVGTSMCLGLNTSDATQPLGLFECDTAAPALWWRCSGKMLYGASQWKVAVAGRLVVVKRNSYHEWKRHNTNGEGPCSYPYEDIHTLLGNAHGMPCALPFKYNNKWFSECTSEGREDYLQWCSTTTRYDEAEKWGFCPVQDSSCEHFWESNQELHACYQFNLYTILTWSQALSTCQAQGGNLLSITSLAEYRYIRDRLASVGVMVWIGLNHLKNGRGWQWADGAPLSLVNLTTALPASPLQVNRQCGVYNSASDGRWQSLSCESALPYICKKTPNHTRRAEPLENWQYIRTECANGWWPHNGFCYAVLPETEGGSWEESARACGSRGANLTSLSSLSEVEMLLNLLANFSDDGTEAWIGLWKRPSSPSVEWSDGSPVTLTLWHQYQPPHNLTDATLCAKVDGKKGNWLLASCDKRLPAVCRRESQNPVHPPGTWDEGCPEGWKRHGPSCYTVTSHEQSYGDALMGYYCKASLLTVENRFEQAFVNSLLSERGANSSMYYWISLTDQKEMREYSWLLHNGSSQPVTFTNWNKHQPVSAGGCVAMSGGPALGHWEVKDCKSFKALSVCKQSVSSYHDLQLPEHHVDAHAPCPPGWESRSGLLDCFKVFHDEKVLMKRSWVEADFFCQALGAQLASFYHYEEQVFVKQLLSTMFEGAQGRWFWVGLNKRDPESPGAWEWSDGSLVVTSFIEDKNEEDDRRDCAVYSDLTNAVTPQPCDTKHEWICKVPRGEKLKKPYWYTEESEPWVFYRGAEYLLAKQPFDWDAVSLACQMMGAYLLSLHSRDELHFVKDRLRRLSLGPTDWWIGLSTGQPGEEVRWSDKTAVDFQNWANGNAGGGLRKNGLCVTMSSSTGKWSTNRCGDLHGYVCKRKTASVVETPREPHYIGGCPEKWLYFGHKCLLFHLPDSPKEGKSWKDAQSICSSFEGSLVAIEDEIEQAYITMLLQGSSVGVWIGLGDGDIMKWTNGRTVSYTNWSPIEPKSYLTDDEWLSGFAKEPLCIVLSNNHNFHLTGKWYDEKCSETGYGFICQKPQDTSKPPTHSYHHPLPDNIEYRSRSYKVVSGNMSWYDAMHLCIENDSDLVSITDAYHQAFLTVLVNRLAVPHWIGLYSQDSGINYQWSDGSDTVYTHWDAADDDDDSVIGECVYVDVNGGWRRADCETPLPGALCQVSTPSNKPFTSHKVVCPSTWVKFGAGCYNFEPVVEKLTFEESREHCRQKVNTSDVLTVESETENRFVLEQLWSSGLRHQAVWLGMHFNIDTDSMAWVDGSPVDYTNWLDKAPDPELLTTDACVTTSVVDGVWHLSRCNERLGFVCKILTGDVAEVEVEPLNGSHHGVIAEAVLVAVLFFALLAGVMWFVYKRNPARFRGVPMFGRAYYRQTGSHSLESDGNFFLSLRPPSLSISPSAARRSSPFMKETTTTTTTTTAAAAAEPLSAAGTMLTSTAATLRLCLLTALLWGTCPPARSVQGFDEDAFAIQHAGTGKCLATGASTHLNLTTCDPNSRSQMWKWGSGHRLFHVSTSHCLALDVQAKTLSLVDCGTNILLWWRCLDGAVYTVYQMGLAVSEGKVAARRDTNDTWVRGGSRDNICHRPYRVVHTVSGNSAGKPCDFPFKYNGSWHHGCLPDADFPELSWCATSSDYDQDREKGLCLTPEEGCKTLFAGPEGEFCYEFASSAAVTWQAALDSCRSQGADLFSLSGPEDLHSKTFLDGLGSMPERMWIGLHQLDTSQGWQWSDGSPLSVLRWETGMPSPSAILASGCGVLNSKQNFESEACNKQLPYVCKKSVNASCTATTESSVYKETVCADGWVPWNGWCYKLEKDEPRNFTDALQHCNTTVGGRDGFLASLHSIDSKEMISTNFHADGQFLDVWIGLTGINMNPTTVFKWINQAPVTFTFWGPNEPVQPTQDTSCVFYSGESHGWRVGTCTLRLPFMCQTKGEVRESATQTGCRFEDGWRRHGNSCYQVNTKQVSFKDRCNITIRNRFEQAFINRLLGEHISQEPQYFWTGVQDIKNTGEYQWLSQDGSPGLVTYTNWAWFEPGQHGGCAVLSTNQPLGKWEVKNCTIFKAGTICRADLSPLPSPEPEPNPNTTCPNGWVSRENIRYCYKVFHEERLSRKRSWEEAERFCQALGASLPSFTNVAEMRALHSIMRETISNNRYFWVGLNRRNPSDRSWQWSDGRPVSMEVLQDDFHEDDAYSRDCSAFKTTKSTLKHLFVFLNHHLPPTPFYNTPFHCDSRLEWACQIPRGKTPKNPDWYNPGGHHETSVFVDGAEFWFVHEPKLTFEEARLFCSTNDSKMAAPTTSTAAMQIHQYLKNISSTPKQNWWIDLTEPGRIFPMTYTQMFFYHSVFLGRCISISPESIFPNHELSCRQQLSFVCERHNITSVEIKPLEPQPGGLPCGNESLSFRNKCYTLMRSKKPVPFRYANENCQSVRGTLVTISDQVEQDFITTLMPGMRNMDRIWIGLKIKRNDPEWVDQSPVDYLNFNPLLLGMHKAIHINTWDPDSIDFCVFLINNPDSAMLGTWDYSSCTQYQNVAVCQHYADKVEEPHVRAEPFHIGNHTVQLVAKNLTWFEALEQCRSKNMDLASVADTLFQSTLTVHVSRARTPMWIGLFSEDDGIHYRWTDHSHTVFNRWSSDVTSGSCVYLDTDGFWKATECEQKLGGAICHKPHKETITTPEDVAAKCPHKMNGPNWIPFKNNCYSFQLVSSRWEEFNQGQIHETCKKLHPDADILTIRNAEENEFIKLQLLPFQSLAQFVWLGLFKDDNDDQMKWYDGTKVQYSNWAKGRPNVDEPFMAGLTTQGNWLLVSNQNLFSEFKQRTIVTCKLDHEPKQEYNTSSADFQRYGNLTYDVVTRKLSWFQALEECGQRGGHLASVHDLQHSAHVELIAKSDGFPLWIGLSNQDVSDSAFEWSDGTRFDYKAAISDSKDGSGSDQQEASCVLVTPAGAWVKTGCNTLVDGAICYTTTITTTSQRARMRSAPEANRCPQSNGAPSGMSKWVRHQDHCYAFDMSFYNYSVYSKEQAGGICQSMDAQLLTIKTKEENDFVSKYITDDSLITGRVWLGIDLDTQGKPVSWQDGSALAYSNWKPEASDAGKKSAPHCAVMVAGDEGIWSFVSCQASYSRVVCKTEAKSAGSPVALGLFIIIVIILVAVIGFIVYRKKRAHFPSTVRYKRTYDESDATSIITDAD</sequence>
<dbReference type="SUPFAM" id="SSF57440">
    <property type="entry name" value="Kringle-like"/>
    <property type="match status" value="2"/>
</dbReference>
<evidence type="ECO:0000256" key="6">
    <source>
        <dbReference type="ARBA" id="ARBA00022692"/>
    </source>
</evidence>
<evidence type="ECO:0000256" key="12">
    <source>
        <dbReference type="ARBA" id="ARBA00022889"/>
    </source>
</evidence>
<dbReference type="SMART" id="SM01241">
    <property type="entry name" value="Integrin_b_cyt"/>
    <property type="match status" value="1"/>
</dbReference>
<keyword evidence="16 19" id="KW-1015">Disulfide bond</keyword>
<accession>A0A2U9BBW5</accession>
<dbReference type="InterPro" id="IPR012896">
    <property type="entry name" value="Integrin_bsu_tail"/>
</dbReference>
<dbReference type="EMBL" id="CP026247">
    <property type="protein sequence ID" value="AWP01299.1"/>
    <property type="molecule type" value="Genomic_DNA"/>
</dbReference>
<feature type="domain" description="C-type lectin" evidence="22">
    <location>
        <begin position="1407"/>
        <end position="1528"/>
    </location>
</feature>
<feature type="transmembrane region" description="Helical" evidence="21">
    <location>
        <begin position="3932"/>
        <end position="3953"/>
    </location>
</feature>
<dbReference type="GO" id="GO:0005886">
    <property type="term" value="C:plasma membrane"/>
    <property type="evidence" value="ECO:0007669"/>
    <property type="project" value="UniProtKB-SubCell"/>
</dbReference>
<feature type="domain" description="C-type lectin" evidence="22">
    <location>
        <begin position="3352"/>
        <end position="3456"/>
    </location>
</feature>
<dbReference type="SMART" id="SM00059">
    <property type="entry name" value="FN2"/>
    <property type="match status" value="2"/>
</dbReference>
<evidence type="ECO:0000256" key="9">
    <source>
        <dbReference type="ARBA" id="ARBA00022737"/>
    </source>
</evidence>
<feature type="domain" description="C-type lectin" evidence="22">
    <location>
        <begin position="2461"/>
        <end position="2579"/>
    </location>
</feature>
<dbReference type="InterPro" id="IPR035992">
    <property type="entry name" value="Ricin_B-like_lectins"/>
</dbReference>
<keyword evidence="17" id="KW-0675">Receptor</keyword>
<organism evidence="24 25">
    <name type="scientific">Scophthalmus maximus</name>
    <name type="common">Turbot</name>
    <name type="synonym">Psetta maxima</name>
    <dbReference type="NCBI Taxonomy" id="52904"/>
    <lineage>
        <taxon>Eukaryota</taxon>
        <taxon>Metazoa</taxon>
        <taxon>Chordata</taxon>
        <taxon>Craniata</taxon>
        <taxon>Vertebrata</taxon>
        <taxon>Euteleostomi</taxon>
        <taxon>Actinopterygii</taxon>
        <taxon>Neopterygii</taxon>
        <taxon>Teleostei</taxon>
        <taxon>Neoteleostei</taxon>
        <taxon>Acanthomorphata</taxon>
        <taxon>Carangaria</taxon>
        <taxon>Pleuronectiformes</taxon>
        <taxon>Pleuronectoidei</taxon>
        <taxon>Scophthalmidae</taxon>
        <taxon>Scophthalmus</taxon>
    </lineage>
</organism>
<feature type="domain" description="C-type lectin" evidence="22">
    <location>
        <begin position="2751"/>
        <end position="2858"/>
    </location>
</feature>
<dbReference type="PROSITE" id="PS50231">
    <property type="entry name" value="RICIN_B_LECTIN"/>
    <property type="match status" value="2"/>
</dbReference>
<dbReference type="PROSITE" id="PS50041">
    <property type="entry name" value="C_TYPE_LECTIN_2"/>
    <property type="match status" value="17"/>
</dbReference>
<dbReference type="CDD" id="cd00037">
    <property type="entry name" value="CLECT"/>
    <property type="match status" value="17"/>
</dbReference>
<feature type="domain" description="C-type lectin" evidence="22">
    <location>
        <begin position="3201"/>
        <end position="3326"/>
    </location>
</feature>
<dbReference type="InterPro" id="IPR018378">
    <property type="entry name" value="C-type_lectin_CS"/>
</dbReference>
<dbReference type="SMART" id="SM01242">
    <property type="entry name" value="Integrin_B_tail"/>
    <property type="match status" value="1"/>
</dbReference>
<evidence type="ECO:0000259" key="22">
    <source>
        <dbReference type="PROSITE" id="PS50041"/>
    </source>
</evidence>
<feature type="region of interest" description="Disordered" evidence="20">
    <location>
        <begin position="3768"/>
        <end position="3788"/>
    </location>
</feature>
<keyword evidence="4" id="KW-0245">EGF-like domain</keyword>
<dbReference type="InterPro" id="IPR040622">
    <property type="entry name" value="EGF_integrin_1"/>
</dbReference>
<name>A0A2U9BBW5_SCOMX</name>
<protein>
    <submittedName>
        <fullName evidence="24">Putative lymphocyte antigen 75-like</fullName>
    </submittedName>
</protein>
<evidence type="ECO:0000256" key="2">
    <source>
        <dbReference type="ARBA" id="ARBA00007449"/>
    </source>
</evidence>
<dbReference type="Pfam" id="PF00059">
    <property type="entry name" value="Lectin_C"/>
    <property type="match status" value="17"/>
</dbReference>
<dbReference type="Pfam" id="PF00362">
    <property type="entry name" value="Integrin_beta"/>
    <property type="match status" value="1"/>
</dbReference>
<dbReference type="PRINTS" id="PR01186">
    <property type="entry name" value="INTEGRINB"/>
</dbReference>
<gene>
    <name evidence="24" type="ORF">SMAX5B_012449</name>
</gene>
<dbReference type="SUPFAM" id="SSF53300">
    <property type="entry name" value="vWA-like"/>
    <property type="match status" value="1"/>
</dbReference>
<dbReference type="FunFam" id="2.10.25.10:FF:000075">
    <property type="entry name" value="Integrin beta"/>
    <property type="match status" value="1"/>
</dbReference>
<dbReference type="PANTHER" id="PTHR22803">
    <property type="entry name" value="MANNOSE, PHOSPHOLIPASE, LECTIN RECEPTOR RELATED"/>
    <property type="match status" value="1"/>
</dbReference>
<evidence type="ECO:0000256" key="3">
    <source>
        <dbReference type="ARBA" id="ARBA00022475"/>
    </source>
</evidence>
<dbReference type="InterPro" id="IPR032695">
    <property type="entry name" value="Integrin_dom_sf"/>
</dbReference>
<keyword evidence="9" id="KW-0677">Repeat</keyword>
<dbReference type="InterPro" id="IPR000772">
    <property type="entry name" value="Ricin_B_lectin"/>
</dbReference>
<feature type="transmembrane region" description="Helical" evidence="21">
    <location>
        <begin position="2134"/>
        <end position="2157"/>
    </location>
</feature>
<dbReference type="SMART" id="SM00187">
    <property type="entry name" value="INB"/>
    <property type="match status" value="1"/>
</dbReference>
<feature type="domain" description="C-type lectin" evidence="22">
    <location>
        <begin position="3639"/>
        <end position="3749"/>
    </location>
</feature>
<dbReference type="GO" id="GO:0046872">
    <property type="term" value="F:metal ion binding"/>
    <property type="evidence" value="ECO:0007669"/>
    <property type="project" value="UniProtKB-KW"/>
</dbReference>
<dbReference type="Gene3D" id="2.10.25.10">
    <property type="entry name" value="Laminin"/>
    <property type="match status" value="4"/>
</dbReference>
<evidence type="ECO:0000256" key="14">
    <source>
        <dbReference type="ARBA" id="ARBA00023037"/>
    </source>
</evidence>
<dbReference type="PROSITE" id="PS51092">
    <property type="entry name" value="FN2_2"/>
    <property type="match status" value="2"/>
</dbReference>
<feature type="region of interest" description="Disordered" evidence="20">
    <location>
        <begin position="2201"/>
        <end position="2222"/>
    </location>
</feature>
<evidence type="ECO:0000256" key="15">
    <source>
        <dbReference type="ARBA" id="ARBA00023136"/>
    </source>
</evidence>
<keyword evidence="13 21" id="KW-1133">Transmembrane helix</keyword>
<feature type="domain" description="C-type lectin" evidence="22">
    <location>
        <begin position="962"/>
        <end position="1076"/>
    </location>
</feature>
<feature type="domain" description="C-type lectin" evidence="22">
    <location>
        <begin position="1105"/>
        <end position="1226"/>
    </location>
</feature>
<comment type="similarity">
    <text evidence="2">Belongs to the integrin beta chain family.</text>
</comment>
<keyword evidence="14" id="KW-0401">Integrin</keyword>
<dbReference type="InterPro" id="IPR050111">
    <property type="entry name" value="C-type_lectin/snaclec_domain"/>
</dbReference>
<dbReference type="PROSITE" id="PS00615">
    <property type="entry name" value="C_TYPE_LECTIN_1"/>
    <property type="match status" value="1"/>
</dbReference>
<dbReference type="InterPro" id="IPR015812">
    <property type="entry name" value="Integrin_bsu"/>
</dbReference>
<keyword evidence="15 21" id="KW-0472">Membrane</keyword>
<keyword evidence="11" id="KW-0460">Magnesium</keyword>
<evidence type="ECO:0000256" key="8">
    <source>
        <dbReference type="ARBA" id="ARBA00022729"/>
    </source>
</evidence>
<dbReference type="FunFam" id="3.10.100.10:FF:000047">
    <property type="entry name" value="lymphocyte antigen 75"/>
    <property type="match status" value="1"/>
</dbReference>
<feature type="domain" description="C-type lectin" evidence="22">
    <location>
        <begin position="1551"/>
        <end position="1670"/>
    </location>
</feature>
<keyword evidence="6 21" id="KW-0812">Transmembrane</keyword>
<dbReference type="Gene3D" id="3.40.50.410">
    <property type="entry name" value="von Willebrand factor, type A domain"/>
    <property type="match status" value="1"/>
</dbReference>
<dbReference type="SUPFAM" id="SSF69179">
    <property type="entry name" value="Integrin domains"/>
    <property type="match status" value="1"/>
</dbReference>
<keyword evidence="3" id="KW-1003">Cell membrane</keyword>
<evidence type="ECO:0000256" key="11">
    <source>
        <dbReference type="ARBA" id="ARBA00022842"/>
    </source>
</evidence>
<dbReference type="FunFam" id="2.80.10.50:FF:000039">
    <property type="entry name" value="Secretory phospholipase A2 receptor"/>
    <property type="match status" value="1"/>
</dbReference>
<dbReference type="InterPro" id="IPR033760">
    <property type="entry name" value="Integrin_beta_N"/>
</dbReference>
<reference evidence="24 25" key="1">
    <citation type="submission" date="2017-12" db="EMBL/GenBank/DDBJ databases">
        <title>Integrating genomic resources of turbot (Scophthalmus maximus) in depth evaluation of genetic and physical mapping variation across individuals.</title>
        <authorList>
            <person name="Martinez P."/>
        </authorList>
    </citation>
    <scope>NUCLEOTIDE SEQUENCE [LARGE SCALE GENOMIC DNA]</scope>
</reference>
<evidence type="ECO:0000256" key="13">
    <source>
        <dbReference type="ARBA" id="ARBA00022989"/>
    </source>
</evidence>
<evidence type="ECO:0000256" key="10">
    <source>
        <dbReference type="ARBA" id="ARBA00022837"/>
    </source>
</evidence>
<feature type="domain" description="C-type lectin" evidence="22">
    <location>
        <begin position="3796"/>
        <end position="3921"/>
    </location>
</feature>
<dbReference type="InterPro" id="IPR057243">
    <property type="entry name" value="Integrin_I-EGF_CS"/>
</dbReference>
<evidence type="ECO:0000259" key="23">
    <source>
        <dbReference type="PROSITE" id="PS51092"/>
    </source>
</evidence>
<evidence type="ECO:0000256" key="19">
    <source>
        <dbReference type="PROSITE-ProRule" id="PRU00479"/>
    </source>
</evidence>
<keyword evidence="5" id="KW-0254">Endocytosis</keyword>
<dbReference type="InterPro" id="IPR002369">
    <property type="entry name" value="Integrin_bsu_VWA"/>
</dbReference>
<dbReference type="Pfam" id="PF00040">
    <property type="entry name" value="fn2"/>
    <property type="match status" value="2"/>
</dbReference>
<evidence type="ECO:0000256" key="21">
    <source>
        <dbReference type="SAM" id="Phobius"/>
    </source>
</evidence>
<evidence type="ECO:0000313" key="25">
    <source>
        <dbReference type="Proteomes" id="UP000246464"/>
    </source>
</evidence>
<dbReference type="SUPFAM" id="SSF103575">
    <property type="entry name" value="Plexin repeat"/>
    <property type="match status" value="1"/>
</dbReference>
<keyword evidence="7" id="KW-0479">Metal-binding</keyword>
<dbReference type="Pfam" id="PF08725">
    <property type="entry name" value="Integrin_b_cyt"/>
    <property type="match status" value="1"/>
</dbReference>
<dbReference type="PROSITE" id="PS00023">
    <property type="entry name" value="FN2_1"/>
    <property type="match status" value="1"/>
</dbReference>
<evidence type="ECO:0000256" key="4">
    <source>
        <dbReference type="ARBA" id="ARBA00022536"/>
    </source>
</evidence>
<dbReference type="InterPro" id="IPR057073">
    <property type="entry name" value="EGF_integrin_2"/>
</dbReference>
<dbReference type="GO" id="GO:0006897">
    <property type="term" value="P:endocytosis"/>
    <property type="evidence" value="ECO:0007669"/>
    <property type="project" value="UniProtKB-KW"/>
</dbReference>
<dbReference type="SUPFAM" id="SSF50370">
    <property type="entry name" value="Ricin B-like lectins"/>
    <property type="match status" value="2"/>
</dbReference>
<dbReference type="PRINTS" id="PR00013">
    <property type="entry name" value="FNTYPEII"/>
</dbReference>
<dbReference type="GO" id="GO:0007229">
    <property type="term" value="P:integrin-mediated signaling pathway"/>
    <property type="evidence" value="ECO:0007669"/>
    <property type="project" value="UniProtKB-KW"/>
</dbReference>
<evidence type="ECO:0000256" key="20">
    <source>
        <dbReference type="SAM" id="MobiDB-lite"/>
    </source>
</evidence>
<dbReference type="Pfam" id="PF24562">
    <property type="entry name" value="CysR_MRC2_N"/>
    <property type="match status" value="2"/>
</dbReference>
<comment type="subcellular location">
    <subcellularLocation>
        <location evidence="1">Cell membrane</location>
        <topology evidence="1">Single-pass type I membrane protein</topology>
    </subcellularLocation>
</comment>
<dbReference type="InterPro" id="IPR014836">
    <property type="entry name" value="Integrin_bsu_cyt_dom"/>
</dbReference>
<feature type="domain" description="C-type lectin" evidence="22">
    <location>
        <begin position="2899"/>
        <end position="3038"/>
    </location>
</feature>
<evidence type="ECO:0000256" key="1">
    <source>
        <dbReference type="ARBA" id="ARBA00004251"/>
    </source>
</evidence>
<dbReference type="GO" id="GO:0007155">
    <property type="term" value="P:cell adhesion"/>
    <property type="evidence" value="ECO:0007669"/>
    <property type="project" value="UniProtKB-KW"/>
</dbReference>
<dbReference type="InterPro" id="IPR016201">
    <property type="entry name" value="PSI"/>
</dbReference>
<evidence type="ECO:0000256" key="18">
    <source>
        <dbReference type="ARBA" id="ARBA00023180"/>
    </source>
</evidence>
<dbReference type="Gene3D" id="2.60.40.1510">
    <property type="entry name" value="ntegrin, alpha v. Chain A, domain 3"/>
    <property type="match status" value="1"/>
</dbReference>
<feature type="disulfide bond" evidence="19">
    <location>
        <begin position="2419"/>
        <end position="2446"/>
    </location>
</feature>
<dbReference type="InterPro" id="IPR036465">
    <property type="entry name" value="vWFA_dom_sf"/>
</dbReference>
<dbReference type="Gene3D" id="2.10.10.10">
    <property type="entry name" value="Fibronectin, type II, collagen-binding"/>
    <property type="match status" value="2"/>
</dbReference>
<keyword evidence="8" id="KW-0732">Signal</keyword>
<dbReference type="Gene3D" id="3.30.1680.10">
    <property type="entry name" value="ligand-binding face of the semaphorins, domain 2"/>
    <property type="match status" value="1"/>
</dbReference>
<feature type="domain" description="C-type lectin" evidence="22">
    <location>
        <begin position="1250"/>
        <end position="1362"/>
    </location>
</feature>
<dbReference type="SUPFAM" id="SSF56436">
    <property type="entry name" value="C-type lectin-like"/>
    <property type="match status" value="18"/>
</dbReference>
<dbReference type="PROSITE" id="PS00243">
    <property type="entry name" value="I_EGF_1"/>
    <property type="match status" value="1"/>
</dbReference>
<evidence type="ECO:0000313" key="24">
    <source>
        <dbReference type="EMBL" id="AWP01299.1"/>
    </source>
</evidence>
<feature type="domain" description="C-type lectin" evidence="22">
    <location>
        <begin position="1852"/>
        <end position="1958"/>
    </location>
</feature>
<dbReference type="PROSITE" id="PS52047">
    <property type="entry name" value="I_EGF_2"/>
    <property type="match status" value="2"/>
</dbReference>
<keyword evidence="18" id="KW-0325">Glycoprotein</keyword>
<proteinExistence type="inferred from homology"/>
<feature type="domain" description="C-type lectin" evidence="22">
    <location>
        <begin position="1990"/>
        <end position="2113"/>
    </location>
</feature>
<dbReference type="SMART" id="SM00458">
    <property type="entry name" value="RICIN"/>
    <property type="match status" value="2"/>
</dbReference>
<dbReference type="SUPFAM" id="SSF69687">
    <property type="entry name" value="Integrin beta tail domain"/>
    <property type="match status" value="1"/>
</dbReference>
<feature type="disulfide bond" evidence="19">
    <location>
        <begin position="2405"/>
        <end position="2431"/>
    </location>
</feature>
<dbReference type="Gene3D" id="2.80.10.50">
    <property type="match status" value="2"/>
</dbReference>
<feature type="domain" description="Fibronectin type-II" evidence="23">
    <location>
        <begin position="896"/>
        <end position="944"/>
    </location>
</feature>
<dbReference type="CDD" id="cd00062">
    <property type="entry name" value="FN2"/>
    <property type="match status" value="2"/>
</dbReference>
<dbReference type="InterPro" id="IPR001304">
    <property type="entry name" value="C-type_lectin-like"/>
</dbReference>
<dbReference type="FunFam" id="3.40.50.410:FF:000002">
    <property type="entry name" value="Integrin beta"/>
    <property type="match status" value="1"/>
</dbReference>
<dbReference type="FunFam" id="3.10.100.10:FF:000036">
    <property type="entry name" value="Lymphocyte antigen 75"/>
    <property type="match status" value="1"/>
</dbReference>
<dbReference type="InterPro" id="IPR000562">
    <property type="entry name" value="FN_type2_dom"/>
</dbReference>
<dbReference type="FunFam" id="2.10.25.10:FF:000036">
    <property type="entry name" value="Integrin beta"/>
    <property type="match status" value="1"/>
</dbReference>
<feature type="domain" description="C-type lectin" evidence="22">
    <location>
        <begin position="3491"/>
        <end position="3599"/>
    </location>
</feature>
<dbReference type="FunFam" id="3.30.1680.10:FF:000002">
    <property type="entry name" value="Integrin beta"/>
    <property type="match status" value="1"/>
</dbReference>
<dbReference type="SMART" id="SM00423">
    <property type="entry name" value="PSI"/>
    <property type="match status" value="1"/>
</dbReference>
<evidence type="ECO:0000256" key="5">
    <source>
        <dbReference type="ARBA" id="ARBA00022583"/>
    </source>
</evidence>
<feature type="disulfide bond" evidence="19">
    <location>
        <begin position="915"/>
        <end position="942"/>
    </location>
</feature>
<dbReference type="InterPro" id="IPR016186">
    <property type="entry name" value="C-type_lectin-like/link_sf"/>
</dbReference>
<dbReference type="STRING" id="52904.ENSSMAP00000020198"/>
<dbReference type="Gene3D" id="1.20.5.100">
    <property type="entry name" value="Cytochrome c1, transmembrane anchor, C-terminal"/>
    <property type="match status" value="1"/>
</dbReference>
<evidence type="ECO:0000256" key="17">
    <source>
        <dbReference type="ARBA" id="ARBA00023170"/>
    </source>
</evidence>
<dbReference type="InterPro" id="IPR036943">
    <property type="entry name" value="FN_type2_sf"/>
</dbReference>
<feature type="domain" description="C-type lectin" evidence="22">
    <location>
        <begin position="1696"/>
        <end position="1821"/>
    </location>
</feature>
<dbReference type="Pfam" id="PF23105">
    <property type="entry name" value="EGF_integrin"/>
    <property type="match status" value="1"/>
</dbReference>
<dbReference type="InterPro" id="IPR036349">
    <property type="entry name" value="Integrin_bsu_tail_dom_sf"/>
</dbReference>
<evidence type="ECO:0000256" key="7">
    <source>
        <dbReference type="ARBA" id="ARBA00022723"/>
    </source>
</evidence>
<keyword evidence="12" id="KW-0130">Cell adhesion</keyword>
<keyword evidence="10" id="KW-0106">Calcium</keyword>
<feature type="domain" description="Fibronectin type-II" evidence="23">
    <location>
        <begin position="2400"/>
        <end position="2448"/>
    </location>
</feature>
<dbReference type="Gene3D" id="3.10.100.10">
    <property type="entry name" value="Mannose-Binding Protein A, subunit A"/>
    <property type="match status" value="18"/>
</dbReference>
<feature type="disulfide bond" evidence="19">
    <location>
        <begin position="901"/>
        <end position="927"/>
    </location>
</feature>
<evidence type="ECO:0000256" key="16">
    <source>
        <dbReference type="ARBA" id="ARBA00023157"/>
    </source>
</evidence>
<dbReference type="InterPro" id="IPR013806">
    <property type="entry name" value="Kringle-like"/>
</dbReference>
<keyword evidence="25" id="KW-1185">Reference proteome</keyword>
<dbReference type="SUPFAM" id="SSF57196">
    <property type="entry name" value="EGF/Laminin"/>
    <property type="match status" value="2"/>
</dbReference>
<dbReference type="InterPro" id="IPR016187">
    <property type="entry name" value="CTDL_fold"/>
</dbReference>
<dbReference type="Proteomes" id="UP000246464">
    <property type="component" value="Chromosome 5"/>
</dbReference>
<dbReference type="SMART" id="SM00034">
    <property type="entry name" value="CLECT"/>
    <property type="match status" value="18"/>
</dbReference>
<dbReference type="Pfam" id="PF17205">
    <property type="entry name" value="PSI_integrin"/>
    <property type="match status" value="1"/>
</dbReference>
<dbReference type="FunFam" id="2.10.10.10:FF:000001">
    <property type="entry name" value="Fibronectin 1a isoform 1"/>
    <property type="match status" value="1"/>
</dbReference>